<dbReference type="NCBIfam" id="TIGR02873">
    <property type="entry name" value="spore_ylxY"/>
    <property type="match status" value="1"/>
</dbReference>
<dbReference type="PANTHER" id="PTHR10587:SF80">
    <property type="entry name" value="CHITOOLIGOSACCHARIDE DEACETYLASE"/>
    <property type="match status" value="1"/>
</dbReference>
<dbReference type="InterPro" id="IPR050248">
    <property type="entry name" value="Polysacc_deacetylase_ArnD"/>
</dbReference>
<reference evidence="2" key="1">
    <citation type="submission" date="2016-02" db="EMBL/GenBank/DDBJ databases">
        <title>Genome sequence of Bacillus trypoxylicola KCTC 13244(T).</title>
        <authorList>
            <person name="Jeong H."/>
            <person name="Park S.-H."/>
            <person name="Choi S.-K."/>
        </authorList>
    </citation>
    <scope>NUCLEOTIDE SEQUENCE [LARGE SCALE GENOMIC DNA]</scope>
    <source>
        <strain evidence="2">KCTC 13244</strain>
    </source>
</reference>
<keyword evidence="3" id="KW-1185">Reference proteome</keyword>
<evidence type="ECO:0000313" key="3">
    <source>
        <dbReference type="Proteomes" id="UP000075806"/>
    </source>
</evidence>
<proteinExistence type="predicted"/>
<dbReference type="Pfam" id="PF01522">
    <property type="entry name" value="Polysacc_deac_1"/>
    <property type="match status" value="1"/>
</dbReference>
<dbReference type="EMBL" id="LTAO01000001">
    <property type="protein sequence ID" value="KYG35012.1"/>
    <property type="molecule type" value="Genomic_DNA"/>
</dbReference>
<dbReference type="Gene3D" id="3.20.20.370">
    <property type="entry name" value="Glycoside hydrolase/deacetylase"/>
    <property type="match status" value="1"/>
</dbReference>
<dbReference type="GO" id="GO:0016020">
    <property type="term" value="C:membrane"/>
    <property type="evidence" value="ECO:0007669"/>
    <property type="project" value="TreeGrafter"/>
</dbReference>
<dbReference type="AlphaFoldDB" id="A0A162F836"/>
<evidence type="ECO:0000259" key="1">
    <source>
        <dbReference type="PROSITE" id="PS51677"/>
    </source>
</evidence>
<comment type="caution">
    <text evidence="2">The sequence shown here is derived from an EMBL/GenBank/DDBJ whole genome shotgun (WGS) entry which is preliminary data.</text>
</comment>
<dbReference type="GO" id="GO:0005975">
    <property type="term" value="P:carbohydrate metabolic process"/>
    <property type="evidence" value="ECO:0007669"/>
    <property type="project" value="InterPro"/>
</dbReference>
<dbReference type="InterPro" id="IPR014228">
    <property type="entry name" value="Spore_polysacc_deacetyl_YlxY"/>
</dbReference>
<sequence>MKGGVTVKKYMIHALACSCLLIIAYSAVHNPFSLNYLHSMKEDVMLAMAEQDPLKEEIIANANQYKSGPIDARIDRVWKAVPGYNGVEVDVLASYDKMKKLGQFDEKRLVLKEVSPDIHLDDLPPSPIYKGNENKEMVSFLINVAWGNEYIPEILKILNQYSVKATFFLDGSWVKNNPQIALMIKEEGHEIGSHAYSHPDMNTLTRERMDEELQKTNDVIEATLNVTPRWFAPPSGSFNQNVVDRAASFKMNTILWSVDTVDWKKPNPDEMSERVISKVHNGAMILMHPTEATSKGLERIILGILDKELKISTVTDLLAEDRAHLGVTLKQE</sequence>
<dbReference type="InterPro" id="IPR002509">
    <property type="entry name" value="NODB_dom"/>
</dbReference>
<dbReference type="PANTHER" id="PTHR10587">
    <property type="entry name" value="GLYCOSYL TRANSFERASE-RELATED"/>
    <property type="match status" value="1"/>
</dbReference>
<feature type="domain" description="NodB homology" evidence="1">
    <location>
        <begin position="136"/>
        <end position="312"/>
    </location>
</feature>
<gene>
    <name evidence="2" type="ORF">AZF04_01365</name>
</gene>
<dbReference type="PROSITE" id="PS51677">
    <property type="entry name" value="NODB"/>
    <property type="match status" value="1"/>
</dbReference>
<dbReference type="CDD" id="cd10950">
    <property type="entry name" value="CE4_BsYlxY_like"/>
    <property type="match status" value="1"/>
</dbReference>
<accession>A0A162F836</accession>
<dbReference type="InterPro" id="IPR011330">
    <property type="entry name" value="Glyco_hydro/deAcase_b/a-brl"/>
</dbReference>
<dbReference type="Proteomes" id="UP000075806">
    <property type="component" value="Unassembled WGS sequence"/>
</dbReference>
<evidence type="ECO:0000313" key="2">
    <source>
        <dbReference type="EMBL" id="KYG35012.1"/>
    </source>
</evidence>
<name>A0A162F836_9BACI</name>
<organism evidence="2 3">
    <name type="scientific">Alkalihalobacillus trypoxylicola</name>
    <dbReference type="NCBI Taxonomy" id="519424"/>
    <lineage>
        <taxon>Bacteria</taxon>
        <taxon>Bacillati</taxon>
        <taxon>Bacillota</taxon>
        <taxon>Bacilli</taxon>
        <taxon>Bacillales</taxon>
        <taxon>Bacillaceae</taxon>
        <taxon>Alkalihalobacillus</taxon>
    </lineage>
</organism>
<dbReference type="GO" id="GO:0016810">
    <property type="term" value="F:hydrolase activity, acting on carbon-nitrogen (but not peptide) bonds"/>
    <property type="evidence" value="ECO:0007669"/>
    <property type="project" value="InterPro"/>
</dbReference>
<dbReference type="SUPFAM" id="SSF88713">
    <property type="entry name" value="Glycoside hydrolase/deacetylase"/>
    <property type="match status" value="1"/>
</dbReference>
<protein>
    <recommendedName>
        <fullName evidence="1">NodB homology domain-containing protein</fullName>
    </recommendedName>
</protein>
<dbReference type="STRING" id="519424.AZF04_01365"/>